<name>A0A930FRT3_9FIRM</name>
<dbReference type="EMBL" id="JABZMK010000001">
    <property type="protein sequence ID" value="MBF1128648.1"/>
    <property type="molecule type" value="Genomic_DNA"/>
</dbReference>
<reference evidence="1" key="1">
    <citation type="submission" date="2020-04" db="EMBL/GenBank/DDBJ databases">
        <title>Deep metagenomics examines the oral microbiome during advanced dental caries in children, revealing novel taxa and co-occurrences with host molecules.</title>
        <authorList>
            <person name="Baker J.L."/>
            <person name="Morton J.T."/>
            <person name="Dinis M."/>
            <person name="Alvarez R."/>
            <person name="Tran N.C."/>
            <person name="Knight R."/>
            <person name="Edlund A."/>
        </authorList>
    </citation>
    <scope>NUCLEOTIDE SEQUENCE</scope>
    <source>
        <strain evidence="1">JCVI_32_bin.14</strain>
    </source>
</reference>
<organism evidence="1 2">
    <name type="scientific">Dialister invisus</name>
    <dbReference type="NCBI Taxonomy" id="218538"/>
    <lineage>
        <taxon>Bacteria</taxon>
        <taxon>Bacillati</taxon>
        <taxon>Bacillota</taxon>
        <taxon>Negativicutes</taxon>
        <taxon>Veillonellales</taxon>
        <taxon>Veillonellaceae</taxon>
        <taxon>Dialister</taxon>
    </lineage>
</organism>
<dbReference type="InterPro" id="IPR009711">
    <property type="entry name" value="UPF0473"/>
</dbReference>
<gene>
    <name evidence="1" type="ORF">HXL70_01160</name>
</gene>
<sequence length="87" mass="9674">MMAEQKEPIIISVSDPGGIERDYVQDVVIPFAGKEFAVLVSIPEDGENVEEPEIILARVDTDKNGEAEYVPPTDEEYDAVAEIYNEM</sequence>
<dbReference type="Pfam" id="PF06949">
    <property type="entry name" value="DUF1292"/>
    <property type="match status" value="1"/>
</dbReference>
<evidence type="ECO:0000313" key="2">
    <source>
        <dbReference type="Proteomes" id="UP000757890"/>
    </source>
</evidence>
<comment type="caution">
    <text evidence="1">The sequence shown here is derived from an EMBL/GenBank/DDBJ whole genome shotgun (WGS) entry which is preliminary data.</text>
</comment>
<dbReference type="Proteomes" id="UP000757890">
    <property type="component" value="Unassembled WGS sequence"/>
</dbReference>
<dbReference type="RefSeq" id="WP_007069438.1">
    <property type="nucleotide sequence ID" value="NZ_CAJPSS010000003.1"/>
</dbReference>
<evidence type="ECO:0000313" key="1">
    <source>
        <dbReference type="EMBL" id="MBF1128648.1"/>
    </source>
</evidence>
<dbReference type="GeneID" id="78277188"/>
<accession>A0A930FRT3</accession>
<dbReference type="AlphaFoldDB" id="A0A930FRT3"/>
<proteinExistence type="predicted"/>
<protein>
    <submittedName>
        <fullName evidence="1">DUF1292 domain-containing protein</fullName>
    </submittedName>
</protein>